<dbReference type="Proteomes" id="UP000257479">
    <property type="component" value="Unassembled WGS sequence"/>
</dbReference>
<name>A0A0F0LTE6_9MICO</name>
<evidence type="ECO:0000313" key="2">
    <source>
        <dbReference type="EMBL" id="KJL35999.1"/>
    </source>
</evidence>
<dbReference type="RefSeq" id="WP_045247956.1">
    <property type="nucleotide sequence ID" value="NZ_JYIY01000076.1"/>
</dbReference>
<dbReference type="PATRIC" id="fig|400772.4.peg.2060"/>
<dbReference type="PANTHER" id="PTHR14239:SF10">
    <property type="entry name" value="REDUCTASE"/>
    <property type="match status" value="1"/>
</dbReference>
<evidence type="ECO:0000313" key="3">
    <source>
        <dbReference type="Proteomes" id="UP000033451"/>
    </source>
</evidence>
<reference evidence="2 3" key="1">
    <citation type="submission" date="2015-02" db="EMBL/GenBank/DDBJ databases">
        <title>Draft genome sequences of ten Microbacterium spp. with emphasis on heavy metal contaminated environments.</title>
        <authorList>
            <person name="Corretto E."/>
        </authorList>
    </citation>
    <scope>NUCLEOTIDE SEQUENCE [LARGE SCALE GENOMIC DNA]</scope>
    <source>
        <strain evidence="2 3">DSM 18659</strain>
    </source>
</reference>
<protein>
    <submittedName>
        <fullName evidence="1">Diguanylate cyclase</fullName>
    </submittedName>
    <submittedName>
        <fullName evidence="2">NADP oxidoreductase coenzyme F420-dependent</fullName>
    </submittedName>
</protein>
<dbReference type="EMBL" id="JYIY01000076">
    <property type="protein sequence ID" value="KJL35999.1"/>
    <property type="molecule type" value="Genomic_DNA"/>
</dbReference>
<comment type="caution">
    <text evidence="2">The sequence shown here is derived from an EMBL/GenBank/DDBJ whole genome shotgun (WGS) entry which is preliminary data.</text>
</comment>
<dbReference type="OrthoDB" id="5738121at2"/>
<dbReference type="EMBL" id="DMNG01000016">
    <property type="protein sequence ID" value="HAN23172.1"/>
    <property type="molecule type" value="Genomic_DNA"/>
</dbReference>
<dbReference type="Proteomes" id="UP000033451">
    <property type="component" value="Unassembled WGS sequence"/>
</dbReference>
<dbReference type="InterPro" id="IPR036291">
    <property type="entry name" value="NAD(P)-bd_dom_sf"/>
</dbReference>
<dbReference type="STRING" id="400772.RR49_02046"/>
<organism evidence="2 3">
    <name type="scientific">Microbacterium ginsengisoli</name>
    <dbReference type="NCBI Taxonomy" id="400772"/>
    <lineage>
        <taxon>Bacteria</taxon>
        <taxon>Bacillati</taxon>
        <taxon>Actinomycetota</taxon>
        <taxon>Actinomycetes</taxon>
        <taxon>Micrococcales</taxon>
        <taxon>Microbacteriaceae</taxon>
        <taxon>Microbacterium</taxon>
    </lineage>
</organism>
<dbReference type="InterPro" id="IPR051267">
    <property type="entry name" value="STEAP_metalloreductase"/>
</dbReference>
<accession>A0A0F0LTE6</accession>
<keyword evidence="3" id="KW-1185">Reference proteome</keyword>
<evidence type="ECO:0000313" key="1">
    <source>
        <dbReference type="EMBL" id="HAN23172.1"/>
    </source>
</evidence>
<dbReference type="AlphaFoldDB" id="A0A0F0LTE6"/>
<dbReference type="Gene3D" id="3.40.50.720">
    <property type="entry name" value="NAD(P)-binding Rossmann-like Domain"/>
    <property type="match status" value="1"/>
</dbReference>
<dbReference type="SUPFAM" id="SSF51735">
    <property type="entry name" value="NAD(P)-binding Rossmann-fold domains"/>
    <property type="match status" value="1"/>
</dbReference>
<proteinExistence type="predicted"/>
<sequence length="192" mass="19033">MAHVTIFGTGNMANAIGGVFAEGGSSVTYISAEESGTAPIVGDIVVLAVPYPAVAGILSAYGEQLAGKTVVDITNPLNFETFDSLVVPAGSSAAAEIQAALPQSSVVKAFNTTFAATLVAKTVGGAPTTVQVAGDSAEAKSALIAAIAAGGVQAIDAGALSRAHELEALGFLQLTLAVREAISWTGGFAVVR</sequence>
<reference evidence="1 4" key="2">
    <citation type="journal article" date="2018" name="Nat. Biotechnol.">
        <title>A standardized bacterial taxonomy based on genome phylogeny substantially revises the tree of life.</title>
        <authorList>
            <person name="Parks D.H."/>
            <person name="Chuvochina M."/>
            <person name="Waite D.W."/>
            <person name="Rinke C."/>
            <person name="Skarshewski A."/>
            <person name="Chaumeil P.A."/>
            <person name="Hugenholtz P."/>
        </authorList>
    </citation>
    <scope>NUCLEOTIDE SEQUENCE [LARGE SCALE GENOMIC DNA]</scope>
    <source>
        <strain evidence="1">UBA9152</strain>
    </source>
</reference>
<gene>
    <name evidence="1" type="ORF">DCP95_01185</name>
    <name evidence="2" type="ORF">RR49_02046</name>
</gene>
<evidence type="ECO:0000313" key="4">
    <source>
        <dbReference type="Proteomes" id="UP000257479"/>
    </source>
</evidence>
<dbReference type="PANTHER" id="PTHR14239">
    <property type="entry name" value="DUDULIN-RELATED"/>
    <property type="match status" value="1"/>
</dbReference>